<comment type="subcellular location">
    <subcellularLocation>
        <location evidence="1">Cytoplasm</location>
    </subcellularLocation>
</comment>
<keyword evidence="5" id="KW-0804">Transcription</keyword>
<dbReference type="GO" id="GO:0003700">
    <property type="term" value="F:DNA-binding transcription factor activity"/>
    <property type="evidence" value="ECO:0007669"/>
    <property type="project" value="InterPro"/>
</dbReference>
<evidence type="ECO:0000313" key="7">
    <source>
        <dbReference type="EMBL" id="SUE16738.1"/>
    </source>
</evidence>
<dbReference type="Gene3D" id="1.10.10.10">
    <property type="entry name" value="Winged helix-like DNA-binding domain superfamily/Winged helix DNA-binding domain"/>
    <property type="match status" value="1"/>
</dbReference>
<reference evidence="7 8" key="1">
    <citation type="submission" date="2018-06" db="EMBL/GenBank/DDBJ databases">
        <authorList>
            <consortium name="Pathogen Informatics"/>
            <person name="Doyle S."/>
        </authorList>
    </citation>
    <scope>NUCLEOTIDE SEQUENCE [LARGE SCALE GENOMIC DNA]</scope>
    <source>
        <strain evidence="7 8">NCTC13296</strain>
    </source>
</reference>
<sequence>MIWITHLVAAINIVHNITVHYIHLVSSPLELDQQVCFALYRASRTVTAAYRPHLDRLGITYPQYLVLLALWERDARGVQDLCGALDLDTGTLSPLLKRLEAAGYIERRRQQADERRVVVHLTEAGDALRAEAADIPECVTRGSRFDVDELVALRETLHRLTAALQEAPGALSKKGRTS</sequence>
<dbReference type="CDD" id="cd00090">
    <property type="entry name" value="HTH_ARSR"/>
    <property type="match status" value="1"/>
</dbReference>
<evidence type="ECO:0000256" key="3">
    <source>
        <dbReference type="ARBA" id="ARBA00023015"/>
    </source>
</evidence>
<name>A0A379M5D4_9NOCA</name>
<accession>A0A379M5D4</accession>
<dbReference type="InterPro" id="IPR036388">
    <property type="entry name" value="WH-like_DNA-bd_sf"/>
</dbReference>
<dbReference type="FunFam" id="1.10.10.10:FF:000163">
    <property type="entry name" value="MarR family transcriptional regulator"/>
    <property type="match status" value="1"/>
</dbReference>
<protein>
    <submittedName>
        <fullName evidence="7">MarR family transcriptional regulator</fullName>
    </submittedName>
</protein>
<dbReference type="AlphaFoldDB" id="A0A379M5D4"/>
<keyword evidence="4" id="KW-0238">DNA-binding</keyword>
<dbReference type="GO" id="GO:0003677">
    <property type="term" value="F:DNA binding"/>
    <property type="evidence" value="ECO:0007669"/>
    <property type="project" value="UniProtKB-KW"/>
</dbReference>
<evidence type="ECO:0000313" key="8">
    <source>
        <dbReference type="Proteomes" id="UP000254569"/>
    </source>
</evidence>
<feature type="domain" description="HTH marR-type" evidence="6">
    <location>
        <begin position="32"/>
        <end position="162"/>
    </location>
</feature>
<dbReference type="SMART" id="SM00347">
    <property type="entry name" value="HTH_MARR"/>
    <property type="match status" value="1"/>
</dbReference>
<keyword evidence="3" id="KW-0805">Transcription regulation</keyword>
<dbReference type="EMBL" id="UGVI01000001">
    <property type="protein sequence ID" value="SUE16738.1"/>
    <property type="molecule type" value="Genomic_DNA"/>
</dbReference>
<dbReference type="PROSITE" id="PS50995">
    <property type="entry name" value="HTH_MARR_2"/>
    <property type="match status" value="1"/>
</dbReference>
<dbReference type="GO" id="GO:0006950">
    <property type="term" value="P:response to stress"/>
    <property type="evidence" value="ECO:0007669"/>
    <property type="project" value="TreeGrafter"/>
</dbReference>
<keyword evidence="2" id="KW-0963">Cytoplasm</keyword>
<gene>
    <name evidence="7" type="primary">ohrR_2</name>
    <name evidence="7" type="ORF">NCTC13296_03631</name>
</gene>
<evidence type="ECO:0000256" key="5">
    <source>
        <dbReference type="ARBA" id="ARBA00023163"/>
    </source>
</evidence>
<dbReference type="InterPro" id="IPR039422">
    <property type="entry name" value="MarR/SlyA-like"/>
</dbReference>
<dbReference type="InterPro" id="IPR055166">
    <property type="entry name" value="Transc_reg_Sar_Rot_HTH"/>
</dbReference>
<dbReference type="InterPro" id="IPR000835">
    <property type="entry name" value="HTH_MarR-typ"/>
</dbReference>
<evidence type="ECO:0000259" key="6">
    <source>
        <dbReference type="PROSITE" id="PS50995"/>
    </source>
</evidence>
<dbReference type="PANTHER" id="PTHR33164:SF5">
    <property type="entry name" value="ORGANIC HYDROPEROXIDE RESISTANCE TRANSCRIPTIONAL REGULATOR"/>
    <property type="match status" value="1"/>
</dbReference>
<keyword evidence="8" id="KW-1185">Reference proteome</keyword>
<dbReference type="Pfam" id="PF22381">
    <property type="entry name" value="Staph_reg_Sar_Rot"/>
    <property type="match status" value="1"/>
</dbReference>
<dbReference type="InterPro" id="IPR011991">
    <property type="entry name" value="ArsR-like_HTH"/>
</dbReference>
<dbReference type="GO" id="GO:0005737">
    <property type="term" value="C:cytoplasm"/>
    <property type="evidence" value="ECO:0007669"/>
    <property type="project" value="UniProtKB-SubCell"/>
</dbReference>
<evidence type="ECO:0000256" key="2">
    <source>
        <dbReference type="ARBA" id="ARBA00022490"/>
    </source>
</evidence>
<dbReference type="InterPro" id="IPR036390">
    <property type="entry name" value="WH_DNA-bd_sf"/>
</dbReference>
<dbReference type="Proteomes" id="UP000254569">
    <property type="component" value="Unassembled WGS sequence"/>
</dbReference>
<evidence type="ECO:0000256" key="4">
    <source>
        <dbReference type="ARBA" id="ARBA00023125"/>
    </source>
</evidence>
<dbReference type="PANTHER" id="PTHR33164">
    <property type="entry name" value="TRANSCRIPTIONAL REGULATOR, MARR FAMILY"/>
    <property type="match status" value="1"/>
</dbReference>
<dbReference type="SUPFAM" id="SSF46785">
    <property type="entry name" value="Winged helix' DNA-binding domain"/>
    <property type="match status" value="1"/>
</dbReference>
<proteinExistence type="predicted"/>
<evidence type="ECO:0000256" key="1">
    <source>
        <dbReference type="ARBA" id="ARBA00004496"/>
    </source>
</evidence>
<organism evidence="7 8">
    <name type="scientific">Rhodococcus gordoniae</name>
    <dbReference type="NCBI Taxonomy" id="223392"/>
    <lineage>
        <taxon>Bacteria</taxon>
        <taxon>Bacillati</taxon>
        <taxon>Actinomycetota</taxon>
        <taxon>Actinomycetes</taxon>
        <taxon>Mycobacteriales</taxon>
        <taxon>Nocardiaceae</taxon>
        <taxon>Rhodococcus</taxon>
    </lineage>
</organism>